<dbReference type="Proteomes" id="UP000294980">
    <property type="component" value="Unassembled WGS sequence"/>
</dbReference>
<keyword evidence="4" id="KW-0862">Zinc</keyword>
<dbReference type="RefSeq" id="WP_117317920.1">
    <property type="nucleotide sequence ID" value="NZ_QQSW01000010.1"/>
</dbReference>
<evidence type="ECO:0000313" key="7">
    <source>
        <dbReference type="EMBL" id="TCO75546.1"/>
    </source>
</evidence>
<dbReference type="InterPro" id="IPR002933">
    <property type="entry name" value="Peptidase_M20"/>
</dbReference>
<keyword evidence="5" id="KW-0170">Cobalt</keyword>
<reference evidence="7 8" key="1">
    <citation type="submission" date="2019-03" db="EMBL/GenBank/DDBJ databases">
        <title>Genomic Encyclopedia of Type Strains, Phase IV (KMG-IV): sequencing the most valuable type-strain genomes for metagenomic binning, comparative biology and taxonomic classification.</title>
        <authorList>
            <person name="Goeker M."/>
        </authorList>
    </citation>
    <scope>NUCLEOTIDE SEQUENCE [LARGE SCALE GENOMIC DNA]</scope>
    <source>
        <strain evidence="7 8">DSM 23344</strain>
    </source>
</reference>
<keyword evidence="7" id="KW-0121">Carboxypeptidase</keyword>
<dbReference type="SUPFAM" id="SSF55031">
    <property type="entry name" value="Bacterial exopeptidase dimerisation domain"/>
    <property type="match status" value="1"/>
</dbReference>
<dbReference type="Gene3D" id="3.40.630.10">
    <property type="entry name" value="Zn peptidases"/>
    <property type="match status" value="1"/>
</dbReference>
<dbReference type="PROSITE" id="PS00758">
    <property type="entry name" value="ARGE_DAPE_CPG2_1"/>
    <property type="match status" value="1"/>
</dbReference>
<evidence type="ECO:0000256" key="4">
    <source>
        <dbReference type="ARBA" id="ARBA00022833"/>
    </source>
</evidence>
<dbReference type="Pfam" id="PF07687">
    <property type="entry name" value="M20_dimer"/>
    <property type="match status" value="1"/>
</dbReference>
<organism evidence="7 8">
    <name type="scientific">Chromatocurvus halotolerans</name>
    <dbReference type="NCBI Taxonomy" id="1132028"/>
    <lineage>
        <taxon>Bacteria</taxon>
        <taxon>Pseudomonadati</taxon>
        <taxon>Pseudomonadota</taxon>
        <taxon>Gammaproteobacteria</taxon>
        <taxon>Cellvibrionales</taxon>
        <taxon>Halieaceae</taxon>
        <taxon>Chromatocurvus</taxon>
    </lineage>
</organism>
<evidence type="ECO:0000313" key="8">
    <source>
        <dbReference type="Proteomes" id="UP000294980"/>
    </source>
</evidence>
<evidence type="ECO:0000259" key="6">
    <source>
        <dbReference type="Pfam" id="PF07687"/>
    </source>
</evidence>
<dbReference type="InterPro" id="IPR050072">
    <property type="entry name" value="Peptidase_M20A"/>
</dbReference>
<keyword evidence="3" id="KW-0378">Hydrolase</keyword>
<keyword evidence="7" id="KW-0645">Protease</keyword>
<dbReference type="Gene3D" id="3.30.70.360">
    <property type="match status" value="1"/>
</dbReference>
<feature type="domain" description="Peptidase M20 dimerisation" evidence="6">
    <location>
        <begin position="218"/>
        <end position="335"/>
    </location>
</feature>
<dbReference type="PANTHER" id="PTHR43808">
    <property type="entry name" value="ACETYLORNITHINE DEACETYLASE"/>
    <property type="match status" value="1"/>
</dbReference>
<dbReference type="EMBL" id="SLWX01000008">
    <property type="protein sequence ID" value="TCO75546.1"/>
    <property type="molecule type" value="Genomic_DNA"/>
</dbReference>
<dbReference type="SUPFAM" id="SSF53187">
    <property type="entry name" value="Zn-dependent exopeptidases"/>
    <property type="match status" value="1"/>
</dbReference>
<sequence>MHADRGSTLFALVLALILAPAVALAELTEPERRMASWITTHEEEAVELLERITRINSGTLNAAGVRAVGDVLEAELAALGFETRWVAMPPSVQRAGHLFARRRGDAGRSVLLIGHLDTVFEPDHPFQGFERDGDRVVGPGVSDMKGGDVAIIFALRAMAAAGVLEGADITVAFIGDEESPGQPLELVRRDLIEAGKRVDVALGFEGATRDGDTEYVSIARRGASEWMLEVEGREAHSSGIFSEDVGAGAVFEAARILNAFYQEVRGEEYLTFNAGAILGGTDVSYDAGENRGTVAGKTNVVPQRVVVQGGLRTISQEQLERAREAMRRVVAEGGRPGTSATITFQDGYPPMAPTEGNRALMASYNEVSEDLGLGTLEVYDPGRRGAADISFVAPYSDGLAGLGMQGRGAHAPGESLDLTSLPAATSRAAIFLYRLTTGAER</sequence>
<keyword evidence="2" id="KW-0479">Metal-binding</keyword>
<name>A0A4R2KWD5_9GAMM</name>
<gene>
    <name evidence="7" type="ORF">EV688_108112</name>
</gene>
<comment type="caution">
    <text evidence="7">The sequence shown here is derived from an EMBL/GenBank/DDBJ whole genome shotgun (WGS) entry which is preliminary data.</text>
</comment>
<evidence type="ECO:0000256" key="3">
    <source>
        <dbReference type="ARBA" id="ARBA00022801"/>
    </source>
</evidence>
<keyword evidence="8" id="KW-1185">Reference proteome</keyword>
<dbReference type="OrthoDB" id="9776600at2"/>
<comment type="cofactor">
    <cofactor evidence="1">
        <name>Zn(2+)</name>
        <dbReference type="ChEBI" id="CHEBI:29105"/>
    </cofactor>
</comment>
<dbReference type="GO" id="GO:0004180">
    <property type="term" value="F:carboxypeptidase activity"/>
    <property type="evidence" value="ECO:0007669"/>
    <property type="project" value="UniProtKB-KW"/>
</dbReference>
<evidence type="ECO:0000256" key="5">
    <source>
        <dbReference type="ARBA" id="ARBA00023285"/>
    </source>
</evidence>
<dbReference type="GO" id="GO:0046872">
    <property type="term" value="F:metal ion binding"/>
    <property type="evidence" value="ECO:0007669"/>
    <property type="project" value="UniProtKB-KW"/>
</dbReference>
<dbReference type="PANTHER" id="PTHR43808:SF32">
    <property type="entry name" value="ARGE_DAPE-RELATED DEACYLASE"/>
    <property type="match status" value="1"/>
</dbReference>
<evidence type="ECO:0000256" key="1">
    <source>
        <dbReference type="ARBA" id="ARBA00001947"/>
    </source>
</evidence>
<protein>
    <submittedName>
        <fullName evidence="7">Glutamate carboxypeptidase</fullName>
    </submittedName>
</protein>
<dbReference type="Pfam" id="PF01546">
    <property type="entry name" value="Peptidase_M20"/>
    <property type="match status" value="1"/>
</dbReference>
<dbReference type="InterPro" id="IPR011650">
    <property type="entry name" value="Peptidase_M20_dimer"/>
</dbReference>
<accession>A0A4R2KWD5</accession>
<dbReference type="AlphaFoldDB" id="A0A4R2KWD5"/>
<dbReference type="InterPro" id="IPR001261">
    <property type="entry name" value="ArgE/DapE_CS"/>
</dbReference>
<evidence type="ECO:0000256" key="2">
    <source>
        <dbReference type="ARBA" id="ARBA00022723"/>
    </source>
</evidence>
<proteinExistence type="predicted"/>
<dbReference type="InterPro" id="IPR036264">
    <property type="entry name" value="Bact_exopeptidase_dim_dom"/>
</dbReference>